<dbReference type="OrthoDB" id="2355173at2"/>
<dbReference type="AlphaFoldDB" id="A0A1G8NCN3"/>
<evidence type="ECO:0000259" key="2">
    <source>
        <dbReference type="Pfam" id="PF08327"/>
    </source>
</evidence>
<evidence type="ECO:0000313" key="3">
    <source>
        <dbReference type="EMBL" id="SDI78014.1"/>
    </source>
</evidence>
<dbReference type="SUPFAM" id="SSF55961">
    <property type="entry name" value="Bet v1-like"/>
    <property type="match status" value="1"/>
</dbReference>
<feature type="domain" description="Activator of Hsp90 ATPase homologue 1/2-like C-terminal" evidence="2">
    <location>
        <begin position="12"/>
        <end position="140"/>
    </location>
</feature>
<protein>
    <submittedName>
        <fullName evidence="3">Uncharacterized conserved protein YndB, AHSA1/START domain</fullName>
    </submittedName>
</protein>
<keyword evidence="4" id="KW-1185">Reference proteome</keyword>
<evidence type="ECO:0000256" key="1">
    <source>
        <dbReference type="ARBA" id="ARBA00006817"/>
    </source>
</evidence>
<accession>A0A1G8NCN3</accession>
<dbReference type="InterPro" id="IPR013538">
    <property type="entry name" value="ASHA1/2-like_C"/>
</dbReference>
<dbReference type="STRING" id="311334.SAMN05421846_11386"/>
<name>A0A1G8NCN3_9FLAO</name>
<dbReference type="EMBL" id="FNDW01000013">
    <property type="protein sequence ID" value="SDI78014.1"/>
    <property type="molecule type" value="Genomic_DNA"/>
</dbReference>
<dbReference type="CDD" id="cd07814">
    <property type="entry name" value="SRPBCC_CalC_Aha1-like"/>
    <property type="match status" value="1"/>
</dbReference>
<evidence type="ECO:0000313" key="4">
    <source>
        <dbReference type="Proteomes" id="UP000198869"/>
    </source>
</evidence>
<dbReference type="RefSeq" id="WP_089861021.1">
    <property type="nucleotide sequence ID" value="NZ_FNDW01000013.1"/>
</dbReference>
<dbReference type="InterPro" id="IPR023393">
    <property type="entry name" value="START-like_dom_sf"/>
</dbReference>
<reference evidence="4" key="1">
    <citation type="submission" date="2016-10" db="EMBL/GenBank/DDBJ databases">
        <authorList>
            <person name="Varghese N."/>
            <person name="Submissions S."/>
        </authorList>
    </citation>
    <scope>NUCLEOTIDE SEQUENCE [LARGE SCALE GENOMIC DNA]</scope>
    <source>
        <strain evidence="4">DSM 17071</strain>
    </source>
</reference>
<comment type="similarity">
    <text evidence="1">Belongs to the AHA1 family.</text>
</comment>
<organism evidence="3 4">
    <name type="scientific">Chryseobacterium taeanense</name>
    <dbReference type="NCBI Taxonomy" id="311334"/>
    <lineage>
        <taxon>Bacteria</taxon>
        <taxon>Pseudomonadati</taxon>
        <taxon>Bacteroidota</taxon>
        <taxon>Flavobacteriia</taxon>
        <taxon>Flavobacteriales</taxon>
        <taxon>Weeksellaceae</taxon>
        <taxon>Chryseobacterium group</taxon>
        <taxon>Chryseobacterium</taxon>
    </lineage>
</organism>
<dbReference type="Gene3D" id="3.30.530.20">
    <property type="match status" value="1"/>
</dbReference>
<dbReference type="Proteomes" id="UP000198869">
    <property type="component" value="Unassembled WGS sequence"/>
</dbReference>
<sequence>MSHPIIIEQKVNAPAEKVWKALTDKNEMKIWYFDIPDFILETGKVFNFYEPGDERKYHHQAEILEIIQGNTFKHTWFYPDFSDKKTTVVWELQAEGEQTLVRLIHEDIENFNDLGENFSEKAFTEGWKGIITQSLKLYLEN</sequence>
<dbReference type="Pfam" id="PF08327">
    <property type="entry name" value="AHSA1"/>
    <property type="match status" value="1"/>
</dbReference>
<gene>
    <name evidence="3" type="ORF">SAMN05421846_11386</name>
</gene>
<proteinExistence type="inferred from homology"/>